<keyword evidence="2" id="KW-1185">Reference proteome</keyword>
<dbReference type="Proteomes" id="UP000316092">
    <property type="component" value="Unassembled WGS sequence"/>
</dbReference>
<evidence type="ECO:0000313" key="2">
    <source>
        <dbReference type="Proteomes" id="UP000316092"/>
    </source>
</evidence>
<proteinExistence type="predicted"/>
<protein>
    <submittedName>
        <fullName evidence="1">Uncharacterized protein</fullName>
    </submittedName>
</protein>
<evidence type="ECO:0000313" key="1">
    <source>
        <dbReference type="EMBL" id="TSA79969.1"/>
    </source>
</evidence>
<comment type="caution">
    <text evidence="1">The sequence shown here is derived from an EMBL/GenBank/DDBJ whole genome shotgun (WGS) entry which is preliminary data.</text>
</comment>
<dbReference type="OrthoDB" id="9838122at2"/>
<dbReference type="AlphaFoldDB" id="A0A553UID7"/>
<sequence>MILTAQALKQAQVHMPFQVKCSKGPVTLGEMCQVTSFTLFDSRVACDLCGRSHQPERQVRFDTATGEVRAGLTCLHQVSGITATRMDKAVDGQIGLAVRVRNMLSRSKGVPTSFKNSLETLDHLLTEARTILEGVLQGSRILDEITAIREDINTKALEDRQVKRLHELMDFLAYLSDAQDDPERHQARVQALRLDPAARTEVQQLVTALSSVSLDRPETLTPRQVQQVKEALQELVKFQLPSLHTPEVDPKDFPTEAAYLEALESHYQLKVYKGEELRGNLQAQYDMVHFDNDRYPFDEGDLLGGLTLPCVVPVYKHPAIDRINPDGRRARDFLSLRHHIKEVSFYPSGRNQLCEVRTDKPDKRRDKHGRARLARTEKRKTVTCWFIAYWVPDPWQPVFSVWKAHGGREALLKFPVWR</sequence>
<organism evidence="1 2">
    <name type="scientific">Deinococcus detaillensis</name>
    <dbReference type="NCBI Taxonomy" id="2592048"/>
    <lineage>
        <taxon>Bacteria</taxon>
        <taxon>Thermotogati</taxon>
        <taxon>Deinococcota</taxon>
        <taxon>Deinococci</taxon>
        <taxon>Deinococcales</taxon>
        <taxon>Deinococcaceae</taxon>
        <taxon>Deinococcus</taxon>
    </lineage>
</organism>
<name>A0A553UID7_9DEIO</name>
<reference evidence="1 2" key="1">
    <citation type="submission" date="2019-07" db="EMBL/GenBank/DDBJ databases">
        <title>Deinococcus detaillus sp. nov., isolated from humus soil in Antarctica.</title>
        <authorList>
            <person name="Zhang K."/>
        </authorList>
    </citation>
    <scope>NUCLEOTIDE SEQUENCE [LARGE SCALE GENOMIC DNA]</scope>
    <source>
        <strain evidence="1 2">H1</strain>
    </source>
</reference>
<dbReference type="RefSeq" id="WP_143722017.1">
    <property type="nucleotide sequence ID" value="NZ_VKDB01000034.1"/>
</dbReference>
<dbReference type="EMBL" id="VKDB01000034">
    <property type="protein sequence ID" value="TSA79969.1"/>
    <property type="molecule type" value="Genomic_DNA"/>
</dbReference>
<gene>
    <name evidence="1" type="ORF">FNU79_17165</name>
</gene>
<accession>A0A553UID7</accession>